<dbReference type="VEuPathDB" id="FungiDB:PV10_04044"/>
<proteinExistence type="predicted"/>
<dbReference type="PANTHER" id="PTHR31591:SF1">
    <property type="entry name" value="UPF0613 PROTEIN PB24D3.06C"/>
    <property type="match status" value="1"/>
</dbReference>
<accession>A0A438NAS9</accession>
<name>A0A438NAS9_EXOME</name>
<dbReference type="Proteomes" id="UP000288859">
    <property type="component" value="Unassembled WGS sequence"/>
</dbReference>
<sequence>MDVRLHTYHPTRVLLLLEYIPTSTSTSTPKSTLSQPPNVLLFIGGMYDNFRSPRYVDDIAKLFPRDVAGIGGVGDDVAQKWSVFHVQLSSAGRAFGIGGLDRDVSEISEAITYIRNNIINSPSAPVVIMGHSTGCQDSMHYLCSSLSSNTKSSSSSRPPISGIILQAPVSDREAILDGVRHDARTASAYNDALAFCKATPNKAHSKTLLPWNLTIPILGPVPLTVSRFLSLASPESPSNPAQDDYFSSDLGDDVFKGTFGKLAGCEWVLTPTRPADNTDSGGKRQSKSMLILISGDDEHVSSDINKLQLLSRWTKAVESQSTEERPARVSPHSQVVEHALHDISGDGIEARTARLVEMRAAVLKYLNDVVGDVYGHEHGDSKDDSSPWGIWKRDKEAIEAEKGLQGVKL</sequence>
<dbReference type="InterPro" id="IPR029058">
    <property type="entry name" value="AB_hydrolase_fold"/>
</dbReference>
<dbReference type="PANTHER" id="PTHR31591">
    <property type="entry name" value="UPF0613 PROTEIN PB24D3.06C"/>
    <property type="match status" value="1"/>
</dbReference>
<organism evidence="1 2">
    <name type="scientific">Exophiala mesophila</name>
    <name type="common">Black yeast-like fungus</name>
    <dbReference type="NCBI Taxonomy" id="212818"/>
    <lineage>
        <taxon>Eukaryota</taxon>
        <taxon>Fungi</taxon>
        <taxon>Dikarya</taxon>
        <taxon>Ascomycota</taxon>
        <taxon>Pezizomycotina</taxon>
        <taxon>Eurotiomycetes</taxon>
        <taxon>Chaetothyriomycetidae</taxon>
        <taxon>Chaetothyriales</taxon>
        <taxon>Herpotrichiellaceae</taxon>
        <taxon>Exophiala</taxon>
    </lineage>
</organism>
<dbReference type="InterPro" id="IPR013744">
    <property type="entry name" value="SidJ"/>
</dbReference>
<reference evidence="1 2" key="1">
    <citation type="submission" date="2017-03" db="EMBL/GenBank/DDBJ databases">
        <title>Genomes of endolithic fungi from Antarctica.</title>
        <authorList>
            <person name="Coleine C."/>
            <person name="Masonjones S."/>
            <person name="Stajich J.E."/>
        </authorList>
    </citation>
    <scope>NUCLEOTIDE SEQUENCE [LARGE SCALE GENOMIC DNA]</scope>
    <source>
        <strain evidence="1 2">CCFEE 6314</strain>
    </source>
</reference>
<protein>
    <recommendedName>
        <fullName evidence="3">DUF1749-domain-containing protein</fullName>
    </recommendedName>
</protein>
<dbReference type="SUPFAM" id="SSF53474">
    <property type="entry name" value="alpha/beta-Hydrolases"/>
    <property type="match status" value="1"/>
</dbReference>
<dbReference type="AlphaFoldDB" id="A0A438NAS9"/>
<dbReference type="OrthoDB" id="10034502at2759"/>
<gene>
    <name evidence="1" type="ORF">B0A52_03234</name>
</gene>
<evidence type="ECO:0000313" key="1">
    <source>
        <dbReference type="EMBL" id="RVX72881.1"/>
    </source>
</evidence>
<evidence type="ECO:0000313" key="2">
    <source>
        <dbReference type="Proteomes" id="UP000288859"/>
    </source>
</evidence>
<evidence type="ECO:0008006" key="3">
    <source>
        <dbReference type="Google" id="ProtNLM"/>
    </source>
</evidence>
<dbReference type="EMBL" id="NAJM01000010">
    <property type="protein sequence ID" value="RVX72881.1"/>
    <property type="molecule type" value="Genomic_DNA"/>
</dbReference>
<dbReference type="Gene3D" id="3.40.50.1820">
    <property type="entry name" value="alpha/beta hydrolase"/>
    <property type="match status" value="1"/>
</dbReference>
<comment type="caution">
    <text evidence="1">The sequence shown here is derived from an EMBL/GenBank/DDBJ whole genome shotgun (WGS) entry which is preliminary data.</text>
</comment>
<dbReference type="Pfam" id="PF08538">
    <property type="entry name" value="DUF1749"/>
    <property type="match status" value="1"/>
</dbReference>